<dbReference type="Proteomes" id="UP000265618">
    <property type="component" value="Unassembled WGS sequence"/>
</dbReference>
<proteinExistence type="predicted"/>
<keyword evidence="3" id="KW-1185">Reference proteome</keyword>
<name>A0A9K3CZI5_9EUKA</name>
<reference evidence="2 3" key="1">
    <citation type="journal article" date="2018" name="PLoS ONE">
        <title>The draft genome of Kipferlia bialata reveals reductive genome evolution in fornicate parasites.</title>
        <authorList>
            <person name="Tanifuji G."/>
            <person name="Takabayashi S."/>
            <person name="Kume K."/>
            <person name="Takagi M."/>
            <person name="Nakayama T."/>
            <person name="Kamikawa R."/>
            <person name="Inagaki Y."/>
            <person name="Hashimoto T."/>
        </authorList>
    </citation>
    <scope>NUCLEOTIDE SEQUENCE [LARGE SCALE GENOMIC DNA]</scope>
    <source>
        <strain evidence="2">NY0173</strain>
    </source>
</reference>
<sequence>VVSLDASVGTTHADSAVLETLGQFPPAPLSQESASFLRKTNPGFEPWWGRQITLPTLCHCVEYQLGSPVFQHLVPSSPGSTGTLSSAQRFGGLSLLIDHTLSATRRSQRTLAHTLAVSAASKAADKALQTYKDKVLTLELPVATQDLMDFHAAALGEAEAVLSSIDGLPDCVRDIADLVCAAFRRVVIDTKKGVAQTVVIPDTQAVTRVPSSAGPVPQMRFDTVYSDLMSDEFPILTTNQGQVNLLPSTTVQSNRPPAPVILSLDTTVSEHDMLTPSCLFRQLLERNAAVSRAQSAELAQRLLRELQVLTVQCASISELHRGISGIMREYAGAAVGPMAQHVGEVLRAACLRAERDVVARIMDVTRLRLDRYEEQMKVVATDLLRLREHVQRNDETTLSAQHGVEELQSQVKRANVGFTARLAQHETDLEDKVKDLRLSVVELAKSVSEQGTRSVQDARTIMEHFEHIRTALQTLDAGYTGLEDTVRMTQARIADMGSNTALQQRDIALTKDEVTQLRVALGAKAPVLAHASSNATQESGVAHRDRESIAESDLEKMKGDLYSAQQALALERDRRERDVGDMRDDILRLREQITESARAITTGVLATAEMSPRAERERDGRNRASGLQPSPSGVIPPWAREFSVSLAEMTSRLSESEANVGDLRSNLIKTAGVMARLARQAVVVPAGKARVGCTPVWTGAGWGVKGPEN</sequence>
<dbReference type="EMBL" id="BDIP01001624">
    <property type="protein sequence ID" value="GIQ84790.1"/>
    <property type="molecule type" value="Genomic_DNA"/>
</dbReference>
<protein>
    <submittedName>
        <fullName evidence="2">Uncharacterized protein</fullName>
    </submittedName>
</protein>
<evidence type="ECO:0000313" key="3">
    <source>
        <dbReference type="Proteomes" id="UP000265618"/>
    </source>
</evidence>
<accession>A0A9K3CZI5</accession>
<dbReference type="AlphaFoldDB" id="A0A9K3CZI5"/>
<gene>
    <name evidence="2" type="ORF">KIPB_006351</name>
</gene>
<evidence type="ECO:0000256" key="1">
    <source>
        <dbReference type="SAM" id="MobiDB-lite"/>
    </source>
</evidence>
<comment type="caution">
    <text evidence="2">The sequence shown here is derived from an EMBL/GenBank/DDBJ whole genome shotgun (WGS) entry which is preliminary data.</text>
</comment>
<feature type="region of interest" description="Disordered" evidence="1">
    <location>
        <begin position="607"/>
        <end position="634"/>
    </location>
</feature>
<feature type="non-terminal residue" evidence="2">
    <location>
        <position position="1"/>
    </location>
</feature>
<evidence type="ECO:0000313" key="2">
    <source>
        <dbReference type="EMBL" id="GIQ84790.1"/>
    </source>
</evidence>
<organism evidence="2 3">
    <name type="scientific">Kipferlia bialata</name>
    <dbReference type="NCBI Taxonomy" id="797122"/>
    <lineage>
        <taxon>Eukaryota</taxon>
        <taxon>Metamonada</taxon>
        <taxon>Carpediemonas-like organisms</taxon>
        <taxon>Kipferlia</taxon>
    </lineage>
</organism>
<feature type="compositionally biased region" description="Basic and acidic residues" evidence="1">
    <location>
        <begin position="612"/>
        <end position="622"/>
    </location>
</feature>